<keyword evidence="8" id="KW-1185">Reference proteome</keyword>
<feature type="transmembrane region" description="Helical" evidence="6">
    <location>
        <begin position="21"/>
        <end position="39"/>
    </location>
</feature>
<evidence type="ECO:0000256" key="2">
    <source>
        <dbReference type="ARBA" id="ARBA00022475"/>
    </source>
</evidence>
<comment type="subcellular location">
    <subcellularLocation>
        <location evidence="1">Cell membrane</location>
        <topology evidence="1">Multi-pass membrane protein</topology>
    </subcellularLocation>
</comment>
<feature type="transmembrane region" description="Helical" evidence="6">
    <location>
        <begin position="303"/>
        <end position="326"/>
    </location>
</feature>
<dbReference type="GO" id="GO:0005886">
    <property type="term" value="C:plasma membrane"/>
    <property type="evidence" value="ECO:0007669"/>
    <property type="project" value="UniProtKB-SubCell"/>
</dbReference>
<evidence type="ECO:0000313" key="7">
    <source>
        <dbReference type="EMBL" id="QDO86981.1"/>
    </source>
</evidence>
<evidence type="ECO:0000256" key="5">
    <source>
        <dbReference type="ARBA" id="ARBA00023136"/>
    </source>
</evidence>
<dbReference type="KEGG" id="orz:FNH13_00495"/>
<feature type="transmembrane region" description="Helical" evidence="6">
    <location>
        <begin position="86"/>
        <end position="109"/>
    </location>
</feature>
<dbReference type="PANTHER" id="PTHR30250">
    <property type="entry name" value="PST FAMILY PREDICTED COLANIC ACID TRANSPORTER"/>
    <property type="match status" value="1"/>
</dbReference>
<keyword evidence="2" id="KW-1003">Cell membrane</keyword>
<dbReference type="InterPro" id="IPR002797">
    <property type="entry name" value="Polysacc_synth"/>
</dbReference>
<proteinExistence type="predicted"/>
<evidence type="ECO:0000256" key="4">
    <source>
        <dbReference type="ARBA" id="ARBA00022989"/>
    </source>
</evidence>
<protein>
    <submittedName>
        <fullName evidence="7">Oligosaccharide flippase family protein</fullName>
    </submittedName>
</protein>
<name>A0A516G623_9MICO</name>
<reference evidence="7 8" key="1">
    <citation type="submission" date="2019-07" db="EMBL/GenBank/DDBJ databases">
        <title>complete genome sequencing of Ornithinimicrobium sp. H23M54.</title>
        <authorList>
            <person name="Bae J.-W."/>
            <person name="Lee S.-Y."/>
        </authorList>
    </citation>
    <scope>NUCLEOTIDE SEQUENCE [LARGE SCALE GENOMIC DNA]</scope>
    <source>
        <strain evidence="7 8">H23M54</strain>
    </source>
</reference>
<dbReference type="Proteomes" id="UP000315395">
    <property type="component" value="Chromosome"/>
</dbReference>
<feature type="transmembrane region" description="Helical" evidence="6">
    <location>
        <begin position="390"/>
        <end position="415"/>
    </location>
</feature>
<gene>
    <name evidence="7" type="ORF">FNH13_00495</name>
</gene>
<sequence>MMTHVPRPQVDRGFARNVGSLLVSQVLRVPITAVYFVAATRVLGVESFGRLTAVAAVVMIAAPFSALGSGALIVKYGATEPETTHRWLGAGLTISALGAVVVGALLLVLSPVLIPQGTGVAILWGLVLADFIFARAADLASSVFVAREEMRVTAFCQVLLPALRLLAAAILLLTPSPVGLGTWVLALVLSSALSGAICLTLAVRAVGRPVLGLAPFRGHWREALLFSVGIGTQNAHNDVDKAMLGRLDGPAGAGVYGAAYRFIDTAWLPVRALFGAAWPRFFRYAREGNSSLIPFVRAIAGPALLYSLTATVGLIVLAGILVPLLGEAYAESVPLLRVLGVVVLLRCLYYLPADVLTGMGRQGLRTIIQLVVLATNVGLNLWLIPRFGVWGAAWSTLACEAALAMALWIALAVSVRHPVPQERRDV</sequence>
<evidence type="ECO:0000256" key="1">
    <source>
        <dbReference type="ARBA" id="ARBA00004651"/>
    </source>
</evidence>
<dbReference type="EMBL" id="CP041616">
    <property type="protein sequence ID" value="QDO86981.1"/>
    <property type="molecule type" value="Genomic_DNA"/>
</dbReference>
<feature type="transmembrane region" description="Helical" evidence="6">
    <location>
        <begin position="332"/>
        <end position="351"/>
    </location>
</feature>
<evidence type="ECO:0000313" key="8">
    <source>
        <dbReference type="Proteomes" id="UP000315395"/>
    </source>
</evidence>
<feature type="transmembrane region" description="Helical" evidence="6">
    <location>
        <begin position="363"/>
        <end position="384"/>
    </location>
</feature>
<dbReference type="InterPro" id="IPR050833">
    <property type="entry name" value="Poly_Biosynth_Transport"/>
</dbReference>
<keyword evidence="4 6" id="KW-1133">Transmembrane helix</keyword>
<keyword evidence="5 6" id="KW-0472">Membrane</keyword>
<keyword evidence="3 6" id="KW-0812">Transmembrane</keyword>
<feature type="transmembrane region" description="Helical" evidence="6">
    <location>
        <begin position="121"/>
        <end position="140"/>
    </location>
</feature>
<accession>A0A516G623</accession>
<feature type="transmembrane region" description="Helical" evidence="6">
    <location>
        <begin position="180"/>
        <end position="203"/>
    </location>
</feature>
<evidence type="ECO:0000256" key="6">
    <source>
        <dbReference type="SAM" id="Phobius"/>
    </source>
</evidence>
<feature type="transmembrane region" description="Helical" evidence="6">
    <location>
        <begin position="51"/>
        <end position="74"/>
    </location>
</feature>
<evidence type="ECO:0000256" key="3">
    <source>
        <dbReference type="ARBA" id="ARBA00022692"/>
    </source>
</evidence>
<dbReference type="Pfam" id="PF01943">
    <property type="entry name" value="Polysacc_synt"/>
    <property type="match status" value="1"/>
</dbReference>
<feature type="transmembrane region" description="Helical" evidence="6">
    <location>
        <begin position="152"/>
        <end position="174"/>
    </location>
</feature>
<dbReference type="PANTHER" id="PTHR30250:SF31">
    <property type="entry name" value="INNER MEMBRANE PROTEIN YGHQ"/>
    <property type="match status" value="1"/>
</dbReference>
<organism evidence="7 8">
    <name type="scientific">Ornithinimicrobium ciconiae</name>
    <dbReference type="NCBI Taxonomy" id="2594265"/>
    <lineage>
        <taxon>Bacteria</taxon>
        <taxon>Bacillati</taxon>
        <taxon>Actinomycetota</taxon>
        <taxon>Actinomycetes</taxon>
        <taxon>Micrococcales</taxon>
        <taxon>Ornithinimicrobiaceae</taxon>
        <taxon>Ornithinimicrobium</taxon>
    </lineage>
</organism>
<dbReference type="OrthoDB" id="5240734at2"/>
<dbReference type="AlphaFoldDB" id="A0A516G623"/>